<comment type="caution">
    <text evidence="11">The sequence shown here is derived from an EMBL/GenBank/DDBJ whole genome shotgun (WGS) entry which is preliminary data.</text>
</comment>
<dbReference type="Gene3D" id="3.40.50.620">
    <property type="entry name" value="HUPs"/>
    <property type="match status" value="1"/>
</dbReference>
<feature type="site" description="Transition state stabilizer" evidence="9">
    <location>
        <position position="35"/>
    </location>
</feature>
<comment type="catalytic activity">
    <reaction evidence="8 9">
        <text>(R)-4'-phosphopantetheine + ATP + H(+) = 3'-dephospho-CoA + diphosphate</text>
        <dbReference type="Rhea" id="RHEA:19801"/>
        <dbReference type="ChEBI" id="CHEBI:15378"/>
        <dbReference type="ChEBI" id="CHEBI:30616"/>
        <dbReference type="ChEBI" id="CHEBI:33019"/>
        <dbReference type="ChEBI" id="CHEBI:57328"/>
        <dbReference type="ChEBI" id="CHEBI:61723"/>
        <dbReference type="EC" id="2.7.7.3"/>
    </reaction>
</comment>
<gene>
    <name evidence="9 11" type="primary">coaD</name>
    <name evidence="11" type="ORF">GCM10011612_15630</name>
</gene>
<dbReference type="InterPro" id="IPR001980">
    <property type="entry name" value="PPAT"/>
</dbReference>
<evidence type="ECO:0000256" key="8">
    <source>
        <dbReference type="ARBA" id="ARBA00029346"/>
    </source>
</evidence>
<feature type="binding site" evidence="9">
    <location>
        <position position="107"/>
    </location>
    <ligand>
        <name>substrate</name>
    </ligand>
</feature>
<keyword evidence="12" id="KW-1185">Reference proteome</keyword>
<evidence type="ECO:0000256" key="4">
    <source>
        <dbReference type="ARBA" id="ARBA00022741"/>
    </source>
</evidence>
<feature type="binding site" evidence="9">
    <location>
        <position position="35"/>
    </location>
    <ligand>
        <name>ATP</name>
        <dbReference type="ChEBI" id="CHEBI:30616"/>
    </ligand>
</feature>
<keyword evidence="7 9" id="KW-0173">Coenzyme A biosynthesis</keyword>
<feature type="binding site" evidence="9">
    <location>
        <position position="59"/>
    </location>
    <ligand>
        <name>substrate</name>
    </ligand>
</feature>
<evidence type="ECO:0000256" key="2">
    <source>
        <dbReference type="ARBA" id="ARBA00022679"/>
    </source>
</evidence>
<comment type="subunit">
    <text evidence="9">Homohexamer.</text>
</comment>
<organism evidence="11 12">
    <name type="scientific">Actinomyces gaoshouyii</name>
    <dbReference type="NCBI Taxonomy" id="1960083"/>
    <lineage>
        <taxon>Bacteria</taxon>
        <taxon>Bacillati</taxon>
        <taxon>Actinomycetota</taxon>
        <taxon>Actinomycetes</taxon>
        <taxon>Actinomycetales</taxon>
        <taxon>Actinomycetaceae</taxon>
        <taxon>Actinomyces</taxon>
    </lineage>
</organism>
<dbReference type="UniPathway" id="UPA00241">
    <property type="reaction ID" value="UER00355"/>
</dbReference>
<feature type="binding site" evidence="9">
    <location>
        <position position="27"/>
    </location>
    <ligand>
        <name>substrate</name>
    </ligand>
</feature>
<dbReference type="Proteomes" id="UP000614239">
    <property type="component" value="Unassembled WGS sequence"/>
</dbReference>
<dbReference type="NCBIfam" id="TIGR00125">
    <property type="entry name" value="cyt_tran_rel"/>
    <property type="match status" value="1"/>
</dbReference>
<evidence type="ECO:0000256" key="1">
    <source>
        <dbReference type="ARBA" id="ARBA00022490"/>
    </source>
</evidence>
<evidence type="ECO:0000256" key="9">
    <source>
        <dbReference type="HAMAP-Rule" id="MF_00151"/>
    </source>
</evidence>
<keyword evidence="6 9" id="KW-0460">Magnesium</keyword>
<keyword evidence="3 9" id="KW-0548">Nucleotidyltransferase</keyword>
<feature type="binding site" evidence="9">
    <location>
        <position position="118"/>
    </location>
    <ligand>
        <name>ATP</name>
        <dbReference type="ChEBI" id="CHEBI:30616"/>
    </ligand>
</feature>
<dbReference type="InterPro" id="IPR004821">
    <property type="entry name" value="Cyt_trans-like"/>
</dbReference>
<proteinExistence type="inferred from homology"/>
<dbReference type="GO" id="GO:0005524">
    <property type="term" value="F:ATP binding"/>
    <property type="evidence" value="ECO:0007669"/>
    <property type="project" value="UniProtKB-KW"/>
</dbReference>
<dbReference type="EMBL" id="BMNJ01000005">
    <property type="protein sequence ID" value="GGO99121.1"/>
    <property type="molecule type" value="Genomic_DNA"/>
</dbReference>
<dbReference type="GO" id="GO:0004595">
    <property type="term" value="F:pantetheine-phosphate adenylyltransferase activity"/>
    <property type="evidence" value="ECO:0007669"/>
    <property type="project" value="UniProtKB-UniRule"/>
</dbReference>
<dbReference type="InterPro" id="IPR014729">
    <property type="entry name" value="Rossmann-like_a/b/a_fold"/>
</dbReference>
<comment type="cofactor">
    <cofactor evidence="9">
        <name>Mg(2+)</name>
        <dbReference type="ChEBI" id="CHEBI:18420"/>
    </cofactor>
</comment>
<keyword evidence="1 9" id="KW-0963">Cytoplasm</keyword>
<evidence type="ECO:0000256" key="6">
    <source>
        <dbReference type="ARBA" id="ARBA00022842"/>
    </source>
</evidence>
<keyword evidence="5 9" id="KW-0067">ATP-binding</keyword>
<evidence type="ECO:0000313" key="11">
    <source>
        <dbReference type="EMBL" id="GGO99121.1"/>
    </source>
</evidence>
<dbReference type="NCBIfam" id="TIGR01510">
    <property type="entry name" value="coaD_prev_kdtB"/>
    <property type="match status" value="1"/>
</dbReference>
<dbReference type="PRINTS" id="PR01020">
    <property type="entry name" value="LPSBIOSNTHSS"/>
</dbReference>
<evidence type="ECO:0000313" key="12">
    <source>
        <dbReference type="Proteomes" id="UP000614239"/>
    </source>
</evidence>
<feature type="binding site" evidence="9">
    <location>
        <begin position="142"/>
        <end position="148"/>
    </location>
    <ligand>
        <name>ATP</name>
        <dbReference type="ChEBI" id="CHEBI:30616"/>
    </ligand>
</feature>
<evidence type="ECO:0000256" key="7">
    <source>
        <dbReference type="ARBA" id="ARBA00022993"/>
    </source>
</evidence>
<comment type="function">
    <text evidence="9">Reversibly transfers an adenylyl group from ATP to 4'-phosphopantetheine, yielding dephospho-CoA (dPCoA) and pyrophosphate.</text>
</comment>
<dbReference type="CDD" id="cd02163">
    <property type="entry name" value="PPAT"/>
    <property type="match status" value="1"/>
</dbReference>
<dbReference type="PANTHER" id="PTHR21342">
    <property type="entry name" value="PHOSPHOPANTETHEINE ADENYLYLTRANSFERASE"/>
    <property type="match status" value="1"/>
</dbReference>
<keyword evidence="4 9" id="KW-0547">Nucleotide-binding</keyword>
<comment type="subcellular location">
    <subcellularLocation>
        <location evidence="9">Cytoplasm</location>
    </subcellularLocation>
</comment>
<dbReference type="RefSeq" id="WP_229657970.1">
    <property type="nucleotide sequence ID" value="NZ_BMNJ01000005.1"/>
</dbReference>
<dbReference type="SUPFAM" id="SSF52374">
    <property type="entry name" value="Nucleotidylyl transferase"/>
    <property type="match status" value="1"/>
</dbReference>
<keyword evidence="2 9" id="KW-0808">Transferase</keyword>
<dbReference type="GO" id="GO:0005737">
    <property type="term" value="C:cytoplasm"/>
    <property type="evidence" value="ECO:0007669"/>
    <property type="project" value="UniProtKB-SubCell"/>
</dbReference>
<sequence length="193" mass="20174">MPMPSEIAPPSPPAAPPASALAVYPGSFDPITLGHMDIIRRAAALFGEVILGIAHNAAKAGRHLLDIDTRVRLARDAVEGIEGARVEIIPGLLADFCRERGARVIVKGLRNGADLDAEAPMALANRELGGPETVLLIASPAHVHVSSRLVKDIASHGGDIAPYVPPAVATALSQRLAPTLGPSDHSTRRILKD</sequence>
<evidence type="ECO:0000256" key="3">
    <source>
        <dbReference type="ARBA" id="ARBA00022695"/>
    </source>
</evidence>
<evidence type="ECO:0000259" key="10">
    <source>
        <dbReference type="Pfam" id="PF01467"/>
    </source>
</evidence>
<dbReference type="EC" id="2.7.7.3" evidence="9"/>
<dbReference type="HAMAP" id="MF_00151">
    <property type="entry name" value="PPAT_bact"/>
    <property type="match status" value="1"/>
</dbReference>
<dbReference type="AlphaFoldDB" id="A0A8H9HAU6"/>
<reference evidence="11" key="1">
    <citation type="journal article" date="2014" name="Int. J. Syst. Evol. Microbiol.">
        <title>Complete genome sequence of Corynebacterium casei LMG S-19264T (=DSM 44701T), isolated from a smear-ripened cheese.</title>
        <authorList>
            <consortium name="US DOE Joint Genome Institute (JGI-PGF)"/>
            <person name="Walter F."/>
            <person name="Albersmeier A."/>
            <person name="Kalinowski J."/>
            <person name="Ruckert C."/>
        </authorList>
    </citation>
    <scope>NUCLEOTIDE SEQUENCE</scope>
    <source>
        <strain evidence="11">CGMCC 4.7372</strain>
    </source>
</reference>
<feature type="binding site" evidence="9">
    <location>
        <position position="93"/>
    </location>
    <ligand>
        <name>substrate</name>
    </ligand>
</feature>
<dbReference type="GO" id="GO:0015937">
    <property type="term" value="P:coenzyme A biosynthetic process"/>
    <property type="evidence" value="ECO:0007669"/>
    <property type="project" value="UniProtKB-UniRule"/>
</dbReference>
<accession>A0A8H9HAU6</accession>
<dbReference type="Pfam" id="PF01467">
    <property type="entry name" value="CTP_transf_like"/>
    <property type="match status" value="1"/>
</dbReference>
<feature type="binding site" evidence="9">
    <location>
        <begin position="108"/>
        <end position="110"/>
    </location>
    <ligand>
        <name>ATP</name>
        <dbReference type="ChEBI" id="CHEBI:30616"/>
    </ligand>
</feature>
<feature type="domain" description="Cytidyltransferase-like" evidence="10">
    <location>
        <begin position="23"/>
        <end position="151"/>
    </location>
</feature>
<feature type="binding site" evidence="9">
    <location>
        <begin position="27"/>
        <end position="28"/>
    </location>
    <ligand>
        <name>ATP</name>
        <dbReference type="ChEBI" id="CHEBI:30616"/>
    </ligand>
</feature>
<name>A0A8H9HAU6_9ACTO</name>
<comment type="pathway">
    <text evidence="9">Cofactor biosynthesis; coenzyme A biosynthesis; CoA from (R)-pantothenate: step 4/5.</text>
</comment>
<evidence type="ECO:0000256" key="5">
    <source>
        <dbReference type="ARBA" id="ARBA00022840"/>
    </source>
</evidence>
<dbReference type="PANTHER" id="PTHR21342:SF1">
    <property type="entry name" value="PHOSPHOPANTETHEINE ADENYLYLTRANSFERASE"/>
    <property type="match status" value="1"/>
</dbReference>
<reference evidence="11" key="2">
    <citation type="submission" date="2020-09" db="EMBL/GenBank/DDBJ databases">
        <authorList>
            <person name="Sun Q."/>
            <person name="Zhou Y."/>
        </authorList>
    </citation>
    <scope>NUCLEOTIDE SEQUENCE</scope>
    <source>
        <strain evidence="11">CGMCC 4.7372</strain>
    </source>
</reference>
<comment type="similarity">
    <text evidence="9">Belongs to the bacterial CoaD family.</text>
</comment>
<protein>
    <recommendedName>
        <fullName evidence="9">Phosphopantetheine adenylyltransferase</fullName>
        <ecNumber evidence="9">2.7.7.3</ecNumber>
    </recommendedName>
    <alternativeName>
        <fullName evidence="9">Dephospho-CoA pyrophosphorylase</fullName>
    </alternativeName>
    <alternativeName>
        <fullName evidence="9">Pantetheine-phosphate adenylyltransferase</fullName>
        <shortName evidence="9">PPAT</shortName>
    </alternativeName>
</protein>